<dbReference type="AlphaFoldDB" id="A0A7S2MIW8"/>
<dbReference type="EMBL" id="HBGU01047755">
    <property type="protein sequence ID" value="CAD9485642.1"/>
    <property type="molecule type" value="Transcribed_RNA"/>
</dbReference>
<accession>A0A7S2MIW8</accession>
<dbReference type="Gene3D" id="3.10.20.90">
    <property type="entry name" value="Phosphatidylinositol 3-kinase Catalytic Subunit, Chain A, domain 1"/>
    <property type="match status" value="1"/>
</dbReference>
<keyword evidence="3" id="KW-1017">Isopeptide bond</keyword>
<reference evidence="5" key="1">
    <citation type="submission" date="2021-01" db="EMBL/GenBank/DDBJ databases">
        <authorList>
            <person name="Corre E."/>
            <person name="Pelletier E."/>
            <person name="Niang G."/>
            <person name="Scheremetjew M."/>
            <person name="Finn R."/>
            <person name="Kale V."/>
            <person name="Holt S."/>
            <person name="Cochrane G."/>
            <person name="Meng A."/>
            <person name="Brown T."/>
            <person name="Cohen L."/>
        </authorList>
    </citation>
    <scope>NUCLEOTIDE SEQUENCE</scope>
    <source>
        <strain evidence="5">UTEX LB 985</strain>
    </source>
</reference>
<proteinExistence type="inferred from homology"/>
<evidence type="ECO:0000256" key="4">
    <source>
        <dbReference type="ARBA" id="ARBA00022786"/>
    </source>
</evidence>
<dbReference type="InterPro" id="IPR029071">
    <property type="entry name" value="Ubiquitin-like_domsf"/>
</dbReference>
<sequence>MHFATEDGLLTCTTEASERDVFTFFRKNYVPSTELTAESNVLFRVTVEDGTKTTKPVHYIGVAHTTSFDDVLAHFDRKFATSGAFLLKGGYGVRPTQSAGQIFMKFGYDLNYHPKVDLSRVAWAQR</sequence>
<dbReference type="InterPro" id="IPR005375">
    <property type="entry name" value="UFM1"/>
</dbReference>
<evidence type="ECO:0000256" key="3">
    <source>
        <dbReference type="ARBA" id="ARBA00022499"/>
    </source>
</evidence>
<evidence type="ECO:0000313" key="5">
    <source>
        <dbReference type="EMBL" id="CAD9485642.1"/>
    </source>
</evidence>
<evidence type="ECO:0000256" key="2">
    <source>
        <dbReference type="ARBA" id="ARBA00015319"/>
    </source>
</evidence>
<dbReference type="SUPFAM" id="SSF54236">
    <property type="entry name" value="Ubiquitin-like"/>
    <property type="match status" value="1"/>
</dbReference>
<evidence type="ECO:0000256" key="1">
    <source>
        <dbReference type="ARBA" id="ARBA00010230"/>
    </source>
</evidence>
<dbReference type="GO" id="GO:0071569">
    <property type="term" value="P:protein ufmylation"/>
    <property type="evidence" value="ECO:0007669"/>
    <property type="project" value="InterPro"/>
</dbReference>
<protein>
    <recommendedName>
        <fullName evidence="2">Ubiquitin-fold modifier 1</fullName>
    </recommendedName>
</protein>
<keyword evidence="4" id="KW-0833">Ubl conjugation pathway</keyword>
<name>A0A7S2MIW8_9EUKA</name>
<gene>
    <name evidence="5" type="ORF">CBRE1094_LOCUS25988</name>
</gene>
<organism evidence="5">
    <name type="scientific">Haptolina brevifila</name>
    <dbReference type="NCBI Taxonomy" id="156173"/>
    <lineage>
        <taxon>Eukaryota</taxon>
        <taxon>Haptista</taxon>
        <taxon>Haptophyta</taxon>
        <taxon>Prymnesiophyceae</taxon>
        <taxon>Prymnesiales</taxon>
        <taxon>Prymnesiaceae</taxon>
        <taxon>Haptolina</taxon>
    </lineage>
</organism>
<dbReference type="Pfam" id="PF03671">
    <property type="entry name" value="Ufm1"/>
    <property type="match status" value="1"/>
</dbReference>
<comment type="similarity">
    <text evidence="1">Belongs to the UFM1 family.</text>
</comment>